<dbReference type="InterPro" id="IPR054505">
    <property type="entry name" value="Myb_DNA-bind_8"/>
</dbReference>
<dbReference type="AlphaFoldDB" id="A0A1Q5TEN4"/>
<reference evidence="3 4" key="1">
    <citation type="submission" date="2016-10" db="EMBL/GenBank/DDBJ databases">
        <title>Genome sequence of the ascomycete fungus Penicillium subrubescens.</title>
        <authorList>
            <person name="De Vries R.P."/>
            <person name="Peng M."/>
            <person name="Dilokpimol A."/>
            <person name="Hilden K."/>
            <person name="Makela M.R."/>
            <person name="Grigoriev I."/>
            <person name="Riley R."/>
            <person name="Granchi Z."/>
        </authorList>
    </citation>
    <scope>NUCLEOTIDE SEQUENCE [LARGE SCALE GENOMIC DNA]</scope>
    <source>
        <strain evidence="3 4">CBS 132785</strain>
    </source>
</reference>
<evidence type="ECO:0000259" key="2">
    <source>
        <dbReference type="Pfam" id="PF22980"/>
    </source>
</evidence>
<evidence type="ECO:0000313" key="3">
    <source>
        <dbReference type="EMBL" id="OKO98698.1"/>
    </source>
</evidence>
<keyword evidence="4" id="KW-1185">Reference proteome</keyword>
<dbReference type="EMBL" id="MNBE01000666">
    <property type="protein sequence ID" value="OKO98698.1"/>
    <property type="molecule type" value="Genomic_DNA"/>
</dbReference>
<accession>A0A1Q5TEN4</accession>
<evidence type="ECO:0000256" key="1">
    <source>
        <dbReference type="SAM" id="MobiDB-lite"/>
    </source>
</evidence>
<evidence type="ECO:0000313" key="4">
    <source>
        <dbReference type="Proteomes" id="UP000186955"/>
    </source>
</evidence>
<organism evidence="3 4">
    <name type="scientific">Penicillium subrubescens</name>
    <dbReference type="NCBI Taxonomy" id="1316194"/>
    <lineage>
        <taxon>Eukaryota</taxon>
        <taxon>Fungi</taxon>
        <taxon>Dikarya</taxon>
        <taxon>Ascomycota</taxon>
        <taxon>Pezizomycotina</taxon>
        <taxon>Eurotiomycetes</taxon>
        <taxon>Eurotiomycetidae</taxon>
        <taxon>Eurotiales</taxon>
        <taxon>Aspergillaceae</taxon>
        <taxon>Penicillium</taxon>
    </lineage>
</organism>
<gene>
    <name evidence="3" type="ORF">PENSUB_8949</name>
</gene>
<name>A0A1Q5TEN4_9EURO</name>
<feature type="domain" description="Myb-like DNA-binding" evidence="2">
    <location>
        <begin position="56"/>
        <end position="85"/>
    </location>
</feature>
<sequence>MASTKEDKDSSDDPGRDQTWFLMNVIMHTESKKLEKVRFPHKSETTRQLLTFAQLQVNWATLANQLGISKEAAAKRYERLLKSYGLNRSFQRRDGAASADGIVPPTPGPKTPTPKKKRAPKRKRSELEEEDEAKEVLDEA</sequence>
<dbReference type="Proteomes" id="UP000186955">
    <property type="component" value="Unassembled WGS sequence"/>
</dbReference>
<dbReference type="Pfam" id="PF22980">
    <property type="entry name" value="Myb_DNA-bind_8"/>
    <property type="match status" value="1"/>
</dbReference>
<comment type="caution">
    <text evidence="3">The sequence shown here is derived from an EMBL/GenBank/DDBJ whole genome shotgun (WGS) entry which is preliminary data.</text>
</comment>
<protein>
    <recommendedName>
        <fullName evidence="2">Myb-like DNA-binding domain-containing protein</fullName>
    </recommendedName>
</protein>
<feature type="compositionally biased region" description="Basic residues" evidence="1">
    <location>
        <begin position="113"/>
        <end position="124"/>
    </location>
</feature>
<feature type="region of interest" description="Disordered" evidence="1">
    <location>
        <begin position="90"/>
        <end position="140"/>
    </location>
</feature>
<proteinExistence type="predicted"/>